<dbReference type="EMBL" id="JBGEHV010000033">
    <property type="protein sequence ID" value="MEY8041226.1"/>
    <property type="molecule type" value="Genomic_DNA"/>
</dbReference>
<dbReference type="GO" id="GO:0005524">
    <property type="term" value="F:ATP binding"/>
    <property type="evidence" value="ECO:0007669"/>
    <property type="project" value="UniProtKB-KW"/>
</dbReference>
<dbReference type="SUPFAM" id="SSF55874">
    <property type="entry name" value="ATPase domain of HSP90 chaperone/DNA topoisomerase II/histidine kinase"/>
    <property type="match status" value="1"/>
</dbReference>
<evidence type="ECO:0000259" key="3">
    <source>
        <dbReference type="Pfam" id="PF13581"/>
    </source>
</evidence>
<dbReference type="Pfam" id="PF13581">
    <property type="entry name" value="HATPase_c_2"/>
    <property type="match status" value="1"/>
</dbReference>
<evidence type="ECO:0000256" key="2">
    <source>
        <dbReference type="SAM" id="MobiDB-lite"/>
    </source>
</evidence>
<organism evidence="4 5">
    <name type="scientific">Saccharopolyspora cebuensis</name>
    <dbReference type="NCBI Taxonomy" id="418759"/>
    <lineage>
        <taxon>Bacteria</taxon>
        <taxon>Bacillati</taxon>
        <taxon>Actinomycetota</taxon>
        <taxon>Actinomycetes</taxon>
        <taxon>Pseudonocardiales</taxon>
        <taxon>Pseudonocardiaceae</taxon>
        <taxon>Saccharopolyspora</taxon>
    </lineage>
</organism>
<evidence type="ECO:0000313" key="5">
    <source>
        <dbReference type="Proteomes" id="UP001564626"/>
    </source>
</evidence>
<dbReference type="CDD" id="cd16936">
    <property type="entry name" value="HATPase_RsbW-like"/>
    <property type="match status" value="1"/>
</dbReference>
<keyword evidence="1" id="KW-0723">Serine/threonine-protein kinase</keyword>
<dbReference type="RefSeq" id="WP_345366929.1">
    <property type="nucleotide sequence ID" value="NZ_BAABII010000017.1"/>
</dbReference>
<accession>A0ABV4CJK9</accession>
<keyword evidence="4" id="KW-0067">ATP-binding</keyword>
<proteinExistence type="predicted"/>
<protein>
    <submittedName>
        <fullName evidence="4">ATP-binding protein</fullName>
    </submittedName>
</protein>
<dbReference type="InterPro" id="IPR036890">
    <property type="entry name" value="HATPase_C_sf"/>
</dbReference>
<dbReference type="InterPro" id="IPR003594">
    <property type="entry name" value="HATPase_dom"/>
</dbReference>
<dbReference type="Gene3D" id="3.30.565.10">
    <property type="entry name" value="Histidine kinase-like ATPase, C-terminal domain"/>
    <property type="match status" value="1"/>
</dbReference>
<feature type="region of interest" description="Disordered" evidence="2">
    <location>
        <begin position="1"/>
        <end position="26"/>
    </location>
</feature>
<name>A0ABV4CJK9_9PSEU</name>
<gene>
    <name evidence="4" type="ORF">AB8O55_17625</name>
</gene>
<reference evidence="4 5" key="1">
    <citation type="submission" date="2024-08" db="EMBL/GenBank/DDBJ databases">
        <title>Genome mining of Saccharopolyspora cebuensis PGLac3 from Nigerian medicinal plant.</title>
        <authorList>
            <person name="Ezeobiora C.E."/>
            <person name="Igbokwe N.H."/>
            <person name="Amin D.H."/>
            <person name="Mendie U.E."/>
        </authorList>
    </citation>
    <scope>NUCLEOTIDE SEQUENCE [LARGE SCALE GENOMIC DNA]</scope>
    <source>
        <strain evidence="4 5">PGLac3</strain>
    </source>
</reference>
<feature type="domain" description="Histidine kinase/HSP90-like ATPase" evidence="3">
    <location>
        <begin position="22"/>
        <end position="137"/>
    </location>
</feature>
<evidence type="ECO:0000256" key="1">
    <source>
        <dbReference type="ARBA" id="ARBA00022527"/>
    </source>
</evidence>
<sequence length="142" mass="15304">MATREDEETAPSRAGDFHRPAIPAEPTRIRTLRRELAAWATGAGMSEERVEALALAANEALANSAEHAHPAGVTGSVAVRAVSRAGTVDVTISDDGRWRPPGHNDDQFRGRGLLLIRSLADEAEVRHGERGTTVRMAFRLTS</sequence>
<comment type="caution">
    <text evidence="4">The sequence shown here is derived from an EMBL/GenBank/DDBJ whole genome shotgun (WGS) entry which is preliminary data.</text>
</comment>
<dbReference type="InterPro" id="IPR050267">
    <property type="entry name" value="Anti-sigma-factor_SerPK"/>
</dbReference>
<dbReference type="PANTHER" id="PTHR35526:SF3">
    <property type="entry name" value="ANTI-SIGMA-F FACTOR RSBW"/>
    <property type="match status" value="1"/>
</dbReference>
<keyword evidence="1" id="KW-0418">Kinase</keyword>
<keyword evidence="4" id="KW-0547">Nucleotide-binding</keyword>
<dbReference type="Proteomes" id="UP001564626">
    <property type="component" value="Unassembled WGS sequence"/>
</dbReference>
<keyword evidence="5" id="KW-1185">Reference proteome</keyword>
<dbReference type="PANTHER" id="PTHR35526">
    <property type="entry name" value="ANTI-SIGMA-F FACTOR RSBW-RELATED"/>
    <property type="match status" value="1"/>
</dbReference>
<keyword evidence="1" id="KW-0808">Transferase</keyword>
<evidence type="ECO:0000313" key="4">
    <source>
        <dbReference type="EMBL" id="MEY8041226.1"/>
    </source>
</evidence>